<evidence type="ECO:0000259" key="1">
    <source>
        <dbReference type="Pfam" id="PF07993"/>
    </source>
</evidence>
<dbReference type="InterPro" id="IPR013120">
    <property type="entry name" value="FAR_NAD-bd"/>
</dbReference>
<dbReference type="InterPro" id="IPR026055">
    <property type="entry name" value="FAR"/>
</dbReference>
<dbReference type="InterPro" id="IPR036291">
    <property type="entry name" value="NAD(P)-bd_dom_sf"/>
</dbReference>
<dbReference type="Pfam" id="PF07993">
    <property type="entry name" value="NAD_binding_4"/>
    <property type="match status" value="1"/>
</dbReference>
<dbReference type="PANTHER" id="PTHR11011:SF45">
    <property type="entry name" value="FATTY ACYL-COA REDUCTASE CG8306-RELATED"/>
    <property type="match status" value="1"/>
</dbReference>
<dbReference type="PANTHER" id="PTHR11011">
    <property type="entry name" value="MALE STERILITY PROTEIN 2-RELATED"/>
    <property type="match status" value="1"/>
</dbReference>
<proteinExistence type="predicted"/>
<sequence length="511" mass="56221">MMQSTLSVARAFAGKRVLITGTTGFIAKVVLEKLIREVPDIASLVVVLRGNAAHPTAAARFHAQVLSSSAFDHLRATAPERLAEAVRRMRFVTGEITEPCFGLAPRDFEELARGVDVIVNVAASVNFREELDQALAINALALQDITRLARLGGGTPLIQVSTCYVHGFHRGVIDEEIAPPAIAKLPRHLEGYYKVEALIEELQGKIARVKERVSDPKLLSKALIALGIREAQSRGWNDTYTFTKWLGEQIAAREMSGATLTIVRPAIVESAWRDPQPGWIEGMKVGDAIVLAYARGKTSLFPARLEGIADIVPVDLVANAIVLATAQAMARPGKRRVVQAGTSTRNPVKVGEYIRLCQTEMRENSAAYPKLIRKPLTRAFRTIPRPLFVGYLAAAHGAARVLNTASRWMGARKNLAVFDALETTRELAVVFSFYTAPDYVFDSRRLLAMASEFCEADRSRFDVDALAFDWPQYVTKVHLPGLERFAVKDRTVEAEPECVAADSPSLQPRRL</sequence>
<gene>
    <name evidence="2" type="ORF">DZC73_09850</name>
</gene>
<feature type="domain" description="Thioester reductase (TE)" evidence="1">
    <location>
        <begin position="19"/>
        <end position="321"/>
    </location>
</feature>
<dbReference type="Gene3D" id="3.40.50.720">
    <property type="entry name" value="NAD(P)-binding Rossmann-like Domain"/>
    <property type="match status" value="1"/>
</dbReference>
<protein>
    <submittedName>
        <fullName evidence="2">Dehydrogenase</fullName>
    </submittedName>
</protein>
<dbReference type="Proteomes" id="UP000267464">
    <property type="component" value="Unassembled WGS sequence"/>
</dbReference>
<reference evidence="2 3" key="2">
    <citation type="submission" date="2018-12" db="EMBL/GenBank/DDBJ databases">
        <title>Rhizobacter gummiphilus sp. nov., a rubber-degrading bacterium isolated from the soil of a botanical garden in Japan.</title>
        <authorList>
            <person name="Shunsuke S.S."/>
        </authorList>
    </citation>
    <scope>NUCLEOTIDE SEQUENCE [LARGE SCALE GENOMIC DNA]</scope>
    <source>
        <strain evidence="2 3">S-16</strain>
    </source>
</reference>
<dbReference type="GO" id="GO:0035336">
    <property type="term" value="P:long-chain fatty-acyl-CoA metabolic process"/>
    <property type="evidence" value="ECO:0007669"/>
    <property type="project" value="TreeGrafter"/>
</dbReference>
<accession>A0A3N7J2H8</accession>
<dbReference type="GO" id="GO:0080019">
    <property type="term" value="F:alcohol-forming very long-chain fatty acyl-CoA reductase activity"/>
    <property type="evidence" value="ECO:0007669"/>
    <property type="project" value="InterPro"/>
</dbReference>
<dbReference type="EMBL" id="QUSW01000002">
    <property type="protein sequence ID" value="RQP25142.1"/>
    <property type="molecule type" value="Genomic_DNA"/>
</dbReference>
<dbReference type="SUPFAM" id="SSF51735">
    <property type="entry name" value="NAD(P)-binding Rossmann-fold domains"/>
    <property type="match status" value="1"/>
</dbReference>
<evidence type="ECO:0000313" key="2">
    <source>
        <dbReference type="EMBL" id="RQP25142.1"/>
    </source>
</evidence>
<organism evidence="2 3">
    <name type="scientific">Piscinibacter terrae</name>
    <dbReference type="NCBI Taxonomy" id="2496871"/>
    <lineage>
        <taxon>Bacteria</taxon>
        <taxon>Pseudomonadati</taxon>
        <taxon>Pseudomonadota</taxon>
        <taxon>Betaproteobacteria</taxon>
        <taxon>Burkholderiales</taxon>
        <taxon>Sphaerotilaceae</taxon>
        <taxon>Piscinibacter</taxon>
    </lineage>
</organism>
<comment type="caution">
    <text evidence="2">The sequence shown here is derived from an EMBL/GenBank/DDBJ whole genome shotgun (WGS) entry which is preliminary data.</text>
</comment>
<name>A0A3N7J2H8_9BURK</name>
<reference evidence="2 3" key="1">
    <citation type="submission" date="2018-08" db="EMBL/GenBank/DDBJ databases">
        <authorList>
            <person name="Khan S.A."/>
            <person name="Jeon C.O."/>
            <person name="Chun B.H."/>
            <person name="Jeong S.E."/>
        </authorList>
    </citation>
    <scope>NUCLEOTIDE SEQUENCE [LARGE SCALE GENOMIC DNA]</scope>
    <source>
        <strain evidence="2 3">S-16</strain>
    </source>
</reference>
<keyword evidence="3" id="KW-1185">Reference proteome</keyword>
<evidence type="ECO:0000313" key="3">
    <source>
        <dbReference type="Proteomes" id="UP000267464"/>
    </source>
</evidence>
<dbReference type="AlphaFoldDB" id="A0A3N7J2H8"/>
<dbReference type="CDD" id="cd05236">
    <property type="entry name" value="FAR-N_SDR_e"/>
    <property type="match status" value="1"/>
</dbReference>